<feature type="domain" description="A-kinase anchor protein 7-like phosphoesterase" evidence="1">
    <location>
        <begin position="13"/>
        <end position="145"/>
    </location>
</feature>
<comment type="caution">
    <text evidence="2">The sequence shown here is derived from an EMBL/GenBank/DDBJ whole genome shotgun (WGS) entry which is preliminary data.</text>
</comment>
<proteinExistence type="predicted"/>
<dbReference type="SUPFAM" id="SSF55144">
    <property type="entry name" value="LigT-like"/>
    <property type="match status" value="1"/>
</dbReference>
<dbReference type="EMBL" id="CAJNOL010000040">
    <property type="protein sequence ID" value="CAF0777301.1"/>
    <property type="molecule type" value="Genomic_DNA"/>
</dbReference>
<evidence type="ECO:0000313" key="2">
    <source>
        <dbReference type="EMBL" id="CAF0777301.1"/>
    </source>
</evidence>
<reference evidence="2" key="1">
    <citation type="submission" date="2021-02" db="EMBL/GenBank/DDBJ databases">
        <authorList>
            <person name="Nowell W R."/>
        </authorList>
    </citation>
    <scope>NUCLEOTIDE SEQUENCE</scope>
</reference>
<dbReference type="GO" id="GO:0010738">
    <property type="term" value="P:regulation of protein kinase A signaling"/>
    <property type="evidence" value="ECO:0007669"/>
    <property type="project" value="TreeGrafter"/>
</dbReference>
<organism evidence="2 3">
    <name type="scientific">Rotaria sordida</name>
    <dbReference type="NCBI Taxonomy" id="392033"/>
    <lineage>
        <taxon>Eukaryota</taxon>
        <taxon>Metazoa</taxon>
        <taxon>Spiralia</taxon>
        <taxon>Gnathifera</taxon>
        <taxon>Rotifera</taxon>
        <taxon>Eurotatoria</taxon>
        <taxon>Bdelloidea</taxon>
        <taxon>Philodinida</taxon>
        <taxon>Philodinidae</taxon>
        <taxon>Rotaria</taxon>
    </lineage>
</organism>
<dbReference type="GO" id="GO:0034237">
    <property type="term" value="F:protein kinase A regulatory subunit binding"/>
    <property type="evidence" value="ECO:0007669"/>
    <property type="project" value="TreeGrafter"/>
</dbReference>
<sequence length="251" mass="28847">MICYIIYMTIARQSLIDVYHQVSLAKLPPPQITFIGLSHFNNKVLYMNPVKDTHLDVLARIAEICRETYEKNGIMSTDVRSFNPHLTLFKLSKARDLHRKGVKKIDQCWDTKYTDHHFGIENFRSIHLCNMMKKQQDGYYEIFHEQHLFNDDSDSFHPPSNNINDEIKKSVEIDNNVILSSVQIDDKNVEQTSTSDEQVVIIEPMIGSSIVTNESSPLVQHDRSTNEESPSRLASFFRYSCSSCCSSCSTS</sequence>
<dbReference type="InterPro" id="IPR019510">
    <property type="entry name" value="AKAP7-like_phosphoesterase"/>
</dbReference>
<dbReference type="GO" id="GO:0005829">
    <property type="term" value="C:cytosol"/>
    <property type="evidence" value="ECO:0007669"/>
    <property type="project" value="TreeGrafter"/>
</dbReference>
<gene>
    <name evidence="2" type="ORF">JXQ802_LOCUS3034</name>
</gene>
<dbReference type="InterPro" id="IPR009097">
    <property type="entry name" value="Cyclic_Pdiesterase"/>
</dbReference>
<dbReference type="AlphaFoldDB" id="A0A813R209"/>
<dbReference type="PANTHER" id="PTHR15934">
    <property type="entry name" value="RNA 2',3'-CYCLIC PHOSPHODIESTERASE"/>
    <property type="match status" value="1"/>
</dbReference>
<dbReference type="Gene3D" id="3.90.1140.10">
    <property type="entry name" value="Cyclic phosphodiesterase"/>
    <property type="match status" value="1"/>
</dbReference>
<protein>
    <recommendedName>
        <fullName evidence="1">A-kinase anchor protein 7-like phosphoesterase domain-containing protein</fullName>
    </recommendedName>
</protein>
<evidence type="ECO:0000313" key="3">
    <source>
        <dbReference type="Proteomes" id="UP000663870"/>
    </source>
</evidence>
<dbReference type="InterPro" id="IPR052641">
    <property type="entry name" value="AKAP7_isoform_gamma"/>
</dbReference>
<keyword evidence="3" id="KW-1185">Reference proteome</keyword>
<accession>A0A813R209</accession>
<dbReference type="PANTHER" id="PTHR15934:SF2">
    <property type="entry name" value="A-KINASE ANCHOR PROTEIN 7-LIKE PHOSPHOESTERASE DOMAIN-CONTAINING PROTEIN"/>
    <property type="match status" value="1"/>
</dbReference>
<evidence type="ECO:0000259" key="1">
    <source>
        <dbReference type="Pfam" id="PF10469"/>
    </source>
</evidence>
<dbReference type="Pfam" id="PF10469">
    <property type="entry name" value="AKAP7_NLS"/>
    <property type="match status" value="1"/>
</dbReference>
<dbReference type="Proteomes" id="UP000663870">
    <property type="component" value="Unassembled WGS sequence"/>
</dbReference>
<name>A0A813R209_9BILA</name>